<dbReference type="PANTHER" id="PTHR47114:SF2">
    <property type="entry name" value="OLIGODENDROCYTE-MYELIN GLYCOPROTEIN"/>
    <property type="match status" value="1"/>
</dbReference>
<dbReference type="InterPro" id="IPR051071">
    <property type="entry name" value="LRR-bact_E3_ubiq_ligases"/>
</dbReference>
<dbReference type="AlphaFoldDB" id="A0A6C0I691"/>
<protein>
    <submittedName>
        <fullName evidence="4">Uncharacterized protein</fullName>
    </submittedName>
</protein>
<keyword evidence="2" id="KW-0677">Repeat</keyword>
<dbReference type="PANTHER" id="PTHR47114">
    <property type="match status" value="1"/>
</dbReference>
<evidence type="ECO:0000256" key="3">
    <source>
        <dbReference type="SAM" id="MobiDB-lite"/>
    </source>
</evidence>
<dbReference type="InterPro" id="IPR032675">
    <property type="entry name" value="LRR_dom_sf"/>
</dbReference>
<dbReference type="EMBL" id="MN740096">
    <property type="protein sequence ID" value="QHT87653.1"/>
    <property type="molecule type" value="Genomic_DNA"/>
</dbReference>
<sequence length="207" mass="23214">MSGTLDVTSQGLEELVIPEIDRDWITIICNDNRLVELPDFPESVQEIECNNNMLSSLPPNVGKLDLYHLECCDNQIVKLPRRLPENLEHFRCSNNRIVKMPELPEHLKQLDCRGNPFDKKSIKRILDRFVKYITVEEGVSREETIAYWRRLYIEAPSSGSGGRTRSRLGSGSGSGSGGRTRSRSGSGSRSSSGTFFGGNNSTKKRPI</sequence>
<keyword evidence="1" id="KW-0433">Leucine-rich repeat</keyword>
<organism evidence="4">
    <name type="scientific">viral metagenome</name>
    <dbReference type="NCBI Taxonomy" id="1070528"/>
    <lineage>
        <taxon>unclassified sequences</taxon>
        <taxon>metagenomes</taxon>
        <taxon>organismal metagenomes</taxon>
    </lineage>
</organism>
<evidence type="ECO:0000256" key="1">
    <source>
        <dbReference type="ARBA" id="ARBA00022614"/>
    </source>
</evidence>
<name>A0A6C0I691_9ZZZZ</name>
<accession>A0A6C0I691</accession>
<evidence type="ECO:0000313" key="4">
    <source>
        <dbReference type="EMBL" id="QHT87653.1"/>
    </source>
</evidence>
<feature type="compositionally biased region" description="Low complexity" evidence="3">
    <location>
        <begin position="183"/>
        <end position="198"/>
    </location>
</feature>
<reference evidence="4" key="1">
    <citation type="journal article" date="2020" name="Nature">
        <title>Giant virus diversity and host interactions through global metagenomics.</title>
        <authorList>
            <person name="Schulz F."/>
            <person name="Roux S."/>
            <person name="Paez-Espino D."/>
            <person name="Jungbluth S."/>
            <person name="Walsh D.A."/>
            <person name="Denef V.J."/>
            <person name="McMahon K.D."/>
            <person name="Konstantinidis K.T."/>
            <person name="Eloe-Fadrosh E.A."/>
            <person name="Kyrpides N.C."/>
            <person name="Woyke T."/>
        </authorList>
    </citation>
    <scope>NUCLEOTIDE SEQUENCE</scope>
    <source>
        <strain evidence="4">GVMAG-M-3300023184-190</strain>
    </source>
</reference>
<proteinExistence type="predicted"/>
<dbReference type="SUPFAM" id="SSF52058">
    <property type="entry name" value="L domain-like"/>
    <property type="match status" value="1"/>
</dbReference>
<dbReference type="Gene3D" id="3.80.10.10">
    <property type="entry name" value="Ribonuclease Inhibitor"/>
    <property type="match status" value="1"/>
</dbReference>
<evidence type="ECO:0000256" key="2">
    <source>
        <dbReference type="ARBA" id="ARBA00022737"/>
    </source>
</evidence>
<feature type="region of interest" description="Disordered" evidence="3">
    <location>
        <begin position="157"/>
        <end position="207"/>
    </location>
</feature>